<feature type="non-terminal residue" evidence="2">
    <location>
        <position position="108"/>
    </location>
</feature>
<name>A0A433U912_ELYCH</name>
<keyword evidence="3" id="KW-1185">Reference proteome</keyword>
<comment type="caution">
    <text evidence="2">The sequence shown here is derived from an EMBL/GenBank/DDBJ whole genome shotgun (WGS) entry which is preliminary data.</text>
</comment>
<evidence type="ECO:0000256" key="1">
    <source>
        <dbReference type="SAM" id="MobiDB-lite"/>
    </source>
</evidence>
<proteinExistence type="predicted"/>
<dbReference type="EMBL" id="RQTK01000035">
    <property type="protein sequence ID" value="RUS90303.1"/>
    <property type="molecule type" value="Genomic_DNA"/>
</dbReference>
<feature type="non-terminal residue" evidence="2">
    <location>
        <position position="1"/>
    </location>
</feature>
<dbReference type="Proteomes" id="UP000271974">
    <property type="component" value="Unassembled WGS sequence"/>
</dbReference>
<sequence length="108" mass="11194">IDNVLKREYGSGGSPALDGERTILTIDLTKTGVKRPAPSASTLTPVSTSSSTWASSGNSSTQAPSGPPPAKSRRKAHKPQRINHCLEETDCADGMDLTGAPTNSSSTK</sequence>
<reference evidence="2 3" key="1">
    <citation type="submission" date="2019-01" db="EMBL/GenBank/DDBJ databases">
        <title>A draft genome assembly of the solar-powered sea slug Elysia chlorotica.</title>
        <authorList>
            <person name="Cai H."/>
            <person name="Li Q."/>
            <person name="Fang X."/>
            <person name="Li J."/>
            <person name="Curtis N.E."/>
            <person name="Altenburger A."/>
            <person name="Shibata T."/>
            <person name="Feng M."/>
            <person name="Maeda T."/>
            <person name="Schwartz J.A."/>
            <person name="Shigenobu S."/>
            <person name="Lundholm N."/>
            <person name="Nishiyama T."/>
            <person name="Yang H."/>
            <person name="Hasebe M."/>
            <person name="Li S."/>
            <person name="Pierce S.K."/>
            <person name="Wang J."/>
        </authorList>
    </citation>
    <scope>NUCLEOTIDE SEQUENCE [LARGE SCALE GENOMIC DNA]</scope>
    <source>
        <strain evidence="2">EC2010</strain>
        <tissue evidence="2">Whole organism of an adult</tissue>
    </source>
</reference>
<accession>A0A433U912</accession>
<feature type="region of interest" description="Disordered" evidence="1">
    <location>
        <begin position="31"/>
        <end position="108"/>
    </location>
</feature>
<feature type="compositionally biased region" description="Low complexity" evidence="1">
    <location>
        <begin position="36"/>
        <end position="61"/>
    </location>
</feature>
<gene>
    <name evidence="2" type="ORF">EGW08_001901</name>
</gene>
<dbReference type="AlphaFoldDB" id="A0A433U912"/>
<evidence type="ECO:0000313" key="2">
    <source>
        <dbReference type="EMBL" id="RUS90303.1"/>
    </source>
</evidence>
<organism evidence="2 3">
    <name type="scientific">Elysia chlorotica</name>
    <name type="common">Eastern emerald elysia</name>
    <name type="synonym">Sea slug</name>
    <dbReference type="NCBI Taxonomy" id="188477"/>
    <lineage>
        <taxon>Eukaryota</taxon>
        <taxon>Metazoa</taxon>
        <taxon>Spiralia</taxon>
        <taxon>Lophotrochozoa</taxon>
        <taxon>Mollusca</taxon>
        <taxon>Gastropoda</taxon>
        <taxon>Heterobranchia</taxon>
        <taxon>Euthyneura</taxon>
        <taxon>Panpulmonata</taxon>
        <taxon>Sacoglossa</taxon>
        <taxon>Placobranchoidea</taxon>
        <taxon>Plakobranchidae</taxon>
        <taxon>Elysia</taxon>
    </lineage>
</organism>
<evidence type="ECO:0000313" key="3">
    <source>
        <dbReference type="Proteomes" id="UP000271974"/>
    </source>
</evidence>
<protein>
    <submittedName>
        <fullName evidence="2">Uncharacterized protein</fullName>
    </submittedName>
</protein>
<feature type="compositionally biased region" description="Basic residues" evidence="1">
    <location>
        <begin position="71"/>
        <end position="81"/>
    </location>
</feature>